<proteinExistence type="predicted"/>
<keyword evidence="2" id="KW-1185">Reference proteome</keyword>
<protein>
    <recommendedName>
        <fullName evidence="3">Semialdehyde dehydrogenase NAD-binding domain-containing protein</fullName>
    </recommendedName>
</protein>
<evidence type="ECO:0000313" key="1">
    <source>
        <dbReference type="EMBL" id="CAB5500637.1"/>
    </source>
</evidence>
<dbReference type="Proteomes" id="UP000643672">
    <property type="component" value="Unassembled WGS sequence"/>
</dbReference>
<evidence type="ECO:0000313" key="2">
    <source>
        <dbReference type="Proteomes" id="UP000643672"/>
    </source>
</evidence>
<sequence>NAGRIPIMIKVGIIGGTGYTGIELLD</sequence>
<accession>A0A8H8XDP5</accession>
<dbReference type="EMBL" id="CAESAQ020000062">
    <property type="protein sequence ID" value="CAB5500637.1"/>
    <property type="molecule type" value="Genomic_DNA"/>
</dbReference>
<organism evidence="1 2">
    <name type="scientific">Bathymodiolus thermophilus thioautotrophic gill symbiont</name>
    <dbReference type="NCBI Taxonomy" id="2360"/>
    <lineage>
        <taxon>Bacteria</taxon>
        <taxon>Pseudomonadati</taxon>
        <taxon>Pseudomonadota</taxon>
        <taxon>Gammaproteobacteria</taxon>
        <taxon>sulfur-oxidizing symbionts</taxon>
    </lineage>
</organism>
<reference evidence="1 2" key="1">
    <citation type="submission" date="2020-05" db="EMBL/GenBank/DDBJ databases">
        <authorList>
            <person name="Petersen J."/>
            <person name="Sayavedra L."/>
        </authorList>
    </citation>
    <scope>NUCLEOTIDE SEQUENCE [LARGE SCALE GENOMIC DNA]</scope>
    <source>
        <strain evidence="1">B thermophilus SOXS</strain>
    </source>
</reference>
<evidence type="ECO:0008006" key="3">
    <source>
        <dbReference type="Google" id="ProtNLM"/>
    </source>
</evidence>
<name>A0A8H8XDP5_9GAMM</name>
<dbReference type="AlphaFoldDB" id="A0A8H8XDP5"/>
<gene>
    <name evidence="1" type="ORF">THERMOS_1237</name>
</gene>
<feature type="non-terminal residue" evidence="1">
    <location>
        <position position="1"/>
    </location>
</feature>
<comment type="caution">
    <text evidence="1">The sequence shown here is derived from an EMBL/GenBank/DDBJ whole genome shotgun (WGS) entry which is preliminary data.</text>
</comment>